<name>A0ABN0JI93_9GAMM</name>
<organism evidence="2 3">
    <name type="scientific">Acinetobacter proteolyticus</name>
    <dbReference type="NCBI Taxonomy" id="1776741"/>
    <lineage>
        <taxon>Bacteria</taxon>
        <taxon>Pseudomonadati</taxon>
        <taxon>Pseudomonadota</taxon>
        <taxon>Gammaproteobacteria</taxon>
        <taxon>Moraxellales</taxon>
        <taxon>Moraxellaceae</taxon>
        <taxon>Acinetobacter</taxon>
    </lineage>
</organism>
<feature type="transmembrane region" description="Helical" evidence="1">
    <location>
        <begin position="60"/>
        <end position="82"/>
    </location>
</feature>
<feature type="transmembrane region" description="Helical" evidence="1">
    <location>
        <begin position="7"/>
        <end position="24"/>
    </location>
</feature>
<feature type="transmembrane region" description="Helical" evidence="1">
    <location>
        <begin position="94"/>
        <end position="121"/>
    </location>
</feature>
<reference evidence="2 3" key="1">
    <citation type="submission" date="2013-02" db="EMBL/GenBank/DDBJ databases">
        <title>The Genome Sequence of Acinetobacter sp. NIPH 809.</title>
        <authorList>
            <consortium name="The Broad Institute Genome Sequencing Platform"/>
            <consortium name="The Broad Institute Genome Sequencing Center for Infectious Disease"/>
            <person name="Cerqueira G."/>
            <person name="Feldgarden M."/>
            <person name="Courvalin P."/>
            <person name="Perichon B."/>
            <person name="Grillot-Courvalin C."/>
            <person name="Clermont D."/>
            <person name="Rocha E."/>
            <person name="Yoon E.-J."/>
            <person name="Nemec A."/>
            <person name="Walker B."/>
            <person name="Young S.K."/>
            <person name="Zeng Q."/>
            <person name="Gargeya S."/>
            <person name="Fitzgerald M."/>
            <person name="Haas B."/>
            <person name="Abouelleil A."/>
            <person name="Alvarado L."/>
            <person name="Arachchi H.M."/>
            <person name="Berlin A.M."/>
            <person name="Chapman S.B."/>
            <person name="Dewar J."/>
            <person name="Goldberg J."/>
            <person name="Griggs A."/>
            <person name="Gujja S."/>
            <person name="Hansen M."/>
            <person name="Howarth C."/>
            <person name="Imamovic A."/>
            <person name="Larimer J."/>
            <person name="McCowan C."/>
            <person name="Murphy C."/>
            <person name="Neiman D."/>
            <person name="Pearson M."/>
            <person name="Priest M."/>
            <person name="Roberts A."/>
            <person name="Saif S."/>
            <person name="Shea T."/>
            <person name="Sisk P."/>
            <person name="Sykes S."/>
            <person name="Wortman J."/>
            <person name="Nusbaum C."/>
            <person name="Birren B."/>
        </authorList>
    </citation>
    <scope>NUCLEOTIDE SEQUENCE [LARGE SCALE GENOMIC DNA]</scope>
    <source>
        <strain evidence="2 3">NIPH 809</strain>
    </source>
</reference>
<feature type="transmembrane region" description="Helical" evidence="1">
    <location>
        <begin position="30"/>
        <end position="53"/>
    </location>
</feature>
<comment type="caution">
    <text evidence="2">The sequence shown here is derived from an EMBL/GenBank/DDBJ whole genome shotgun (WGS) entry which is preliminary data.</text>
</comment>
<keyword evidence="3" id="KW-1185">Reference proteome</keyword>
<evidence type="ECO:0000313" key="3">
    <source>
        <dbReference type="Proteomes" id="UP000013034"/>
    </source>
</evidence>
<sequence>MRKSSYLGWGLLNLQLIIGFAYSYDYFHRHIIVDYVLAFTLSVIFIANIFFFFTKFIKNYSLRAFIAIIFSSVLVSILFIQFNREDANFIVSDVLLLIGYMMLRMLLCITTPIALVVEFFLKKKIKIYLKNSCLCLFVFW</sequence>
<accession>A0ABN0JI93</accession>
<keyword evidence="1" id="KW-1133">Transmembrane helix</keyword>
<keyword evidence="1" id="KW-0472">Membrane</keyword>
<dbReference type="EMBL" id="APOI01000007">
    <property type="protein sequence ID" value="ENU24959.1"/>
    <property type="molecule type" value="Genomic_DNA"/>
</dbReference>
<dbReference type="Proteomes" id="UP000013034">
    <property type="component" value="Unassembled WGS sequence"/>
</dbReference>
<proteinExistence type="predicted"/>
<evidence type="ECO:0000256" key="1">
    <source>
        <dbReference type="SAM" id="Phobius"/>
    </source>
</evidence>
<protein>
    <submittedName>
        <fullName evidence="2">Uncharacterized protein</fullName>
    </submittedName>
</protein>
<keyword evidence="1" id="KW-0812">Transmembrane</keyword>
<evidence type="ECO:0000313" key="2">
    <source>
        <dbReference type="EMBL" id="ENU24959.1"/>
    </source>
</evidence>
<gene>
    <name evidence="2" type="ORF">F993_00343</name>
</gene>